<dbReference type="EMBL" id="AZQP01000024">
    <property type="protein sequence ID" value="EYE88257.1"/>
    <property type="molecule type" value="Genomic_DNA"/>
</dbReference>
<dbReference type="AlphaFoldDB" id="A0A017RUA2"/>
<evidence type="ECO:0000313" key="2">
    <source>
        <dbReference type="Proteomes" id="UP000019681"/>
    </source>
</evidence>
<dbReference type="Proteomes" id="UP000019681">
    <property type="component" value="Unassembled WGS sequence"/>
</dbReference>
<sequence>MYKKTVWLDHVVEKPDTYREVQNADGTVTHTPVEGQVIQQGTPMSATNFNNMEDGIFENNILNSMLLQEVLQHRRVMADLQGETGQKLITNSKEYPFNDSAVTISLAKSRDTLNYRVDTEVVSANGSVDDVEVYDKQLNGFKLRFTGNAKEVTIKYMVQGGMYQ</sequence>
<gene>
    <name evidence="1" type="ORF">Q428_08640</name>
</gene>
<comment type="caution">
    <text evidence="1">The sequence shown here is derived from an EMBL/GenBank/DDBJ whole genome shotgun (WGS) entry which is preliminary data.</text>
</comment>
<keyword evidence="2" id="KW-1185">Reference proteome</keyword>
<organism evidence="1 2">
    <name type="scientific">Fervidicella metallireducens AeB</name>
    <dbReference type="NCBI Taxonomy" id="1403537"/>
    <lineage>
        <taxon>Bacteria</taxon>
        <taxon>Bacillati</taxon>
        <taxon>Bacillota</taxon>
        <taxon>Clostridia</taxon>
        <taxon>Eubacteriales</taxon>
        <taxon>Clostridiaceae</taxon>
        <taxon>Fervidicella</taxon>
    </lineage>
</organism>
<proteinExistence type="predicted"/>
<protein>
    <submittedName>
        <fullName evidence="1">Uncharacterized protein</fullName>
    </submittedName>
</protein>
<accession>A0A017RUA2</accession>
<dbReference type="RefSeq" id="WP_035379953.1">
    <property type="nucleotide sequence ID" value="NZ_AZQP01000024.1"/>
</dbReference>
<dbReference type="STRING" id="1403537.Q428_08640"/>
<evidence type="ECO:0000313" key="1">
    <source>
        <dbReference type="EMBL" id="EYE88257.1"/>
    </source>
</evidence>
<reference evidence="1 2" key="1">
    <citation type="journal article" date="2014" name="Genome Announc.">
        <title>Draft Genome Sequence of Fervidicella metallireducens Strain AeBT, an Iron-Reducing Thermoanaerobe from the Great Artesian Basin.</title>
        <authorList>
            <person name="Patel B.K."/>
        </authorList>
    </citation>
    <scope>NUCLEOTIDE SEQUENCE [LARGE SCALE GENOMIC DNA]</scope>
    <source>
        <strain evidence="1 2">AeB</strain>
    </source>
</reference>
<name>A0A017RUA2_9CLOT</name>